<dbReference type="STRING" id="649639.Bcell_1420"/>
<keyword evidence="1" id="KW-0472">Membrane</keyword>
<feature type="transmembrane region" description="Helical" evidence="1">
    <location>
        <begin position="154"/>
        <end position="174"/>
    </location>
</feature>
<dbReference type="PRINTS" id="PR02026">
    <property type="entry name" value="YTRCYTRDABC"/>
</dbReference>
<proteinExistence type="predicted"/>
<gene>
    <name evidence="2" type="ordered locus">Bcell_1420</name>
</gene>
<dbReference type="eggNOG" id="COG0474">
    <property type="taxonomic scope" value="Bacteria"/>
</dbReference>
<protein>
    <recommendedName>
        <fullName evidence="4">ABC transporter permease</fullName>
    </recommendedName>
</protein>
<feature type="transmembrane region" description="Helical" evidence="1">
    <location>
        <begin position="305"/>
        <end position="324"/>
    </location>
</feature>
<keyword evidence="1" id="KW-1133">Transmembrane helix</keyword>
<feature type="transmembrane region" description="Helical" evidence="1">
    <location>
        <begin position="16"/>
        <end position="35"/>
    </location>
</feature>
<dbReference type="AlphaFoldDB" id="E6TUC7"/>
<feature type="transmembrane region" description="Helical" evidence="1">
    <location>
        <begin position="238"/>
        <end position="256"/>
    </location>
</feature>
<dbReference type="PANTHER" id="PTHR39177">
    <property type="entry name" value="ABC TRANSPORTER PERMEASE YTRC-RELATED"/>
    <property type="match status" value="1"/>
</dbReference>
<dbReference type="PANTHER" id="PTHR39177:SF1">
    <property type="entry name" value="ABC TRANSPORTER PERMEASE YTRC-RELATED"/>
    <property type="match status" value="1"/>
</dbReference>
<dbReference type="KEGG" id="bco:Bcell_1420"/>
<dbReference type="Proteomes" id="UP000001401">
    <property type="component" value="Chromosome"/>
</dbReference>
<keyword evidence="3" id="KW-1185">Reference proteome</keyword>
<dbReference type="InterPro" id="IPR053046">
    <property type="entry name" value="ABC-5_transporter"/>
</dbReference>
<feature type="transmembrane region" description="Helical" evidence="1">
    <location>
        <begin position="109"/>
        <end position="134"/>
    </location>
</feature>
<feature type="transmembrane region" description="Helical" evidence="1">
    <location>
        <begin position="276"/>
        <end position="299"/>
    </location>
</feature>
<name>E6TUC7_EVAC2</name>
<feature type="transmembrane region" description="Helical" evidence="1">
    <location>
        <begin position="61"/>
        <end position="88"/>
    </location>
</feature>
<accession>E6TUC7</accession>
<sequence>MFHKALWYQNFKQTKILMFFLLVLYIIHLPFQAMLQVESWRVELEEFGQINMYYWSSGQTIYFIFSEGALPIFIMIAIIFLACLLIGVERNTRRMDFTFSFPFKRRDIFLSKMIYGMFMIISFHTINFLVAYLILFQSEFRYTLSDVTMTNIYFGPLIVFLFIFTFALFIGTITGEMISQVVLTFIFGIFPLGIAFLIITSMDIHRAQPYYREFPYWVETYTPLFYITSTTNGFINSVLYPLIGLVIFAILSILLYQKNKIEHNGEFLIFKQLHPIFKYGIIICFSLFGGIIISSLAPWGGSQTFQIIGYWIGFVIFALFSYLISRRLLNMNVLVRNK</sequence>
<dbReference type="HOGENOM" id="CLU_764297_0_0_9"/>
<dbReference type="EMBL" id="CP002394">
    <property type="protein sequence ID" value="ADU29683.1"/>
    <property type="molecule type" value="Genomic_DNA"/>
</dbReference>
<dbReference type="InterPro" id="IPR023264">
    <property type="entry name" value="ABC_transptr_acetoin_YtrC/YtrD"/>
</dbReference>
<evidence type="ECO:0000313" key="3">
    <source>
        <dbReference type="Proteomes" id="UP000001401"/>
    </source>
</evidence>
<reference evidence="2 3" key="1">
    <citation type="submission" date="2010-12" db="EMBL/GenBank/DDBJ databases">
        <title>Complete sequence of Bacillus cellulosilyticus DSM 2522.</title>
        <authorList>
            <consortium name="US DOE Joint Genome Institute"/>
            <person name="Lucas S."/>
            <person name="Copeland A."/>
            <person name="Lapidus A."/>
            <person name="Cheng J.-F."/>
            <person name="Bruce D."/>
            <person name="Goodwin L."/>
            <person name="Pitluck S."/>
            <person name="Chertkov O."/>
            <person name="Detter J.C."/>
            <person name="Han C."/>
            <person name="Tapia R."/>
            <person name="Land M."/>
            <person name="Hauser L."/>
            <person name="Jeffries C."/>
            <person name="Kyrpides N."/>
            <person name="Ivanova N."/>
            <person name="Mikhailova N."/>
            <person name="Brumm P."/>
            <person name="Mead D."/>
            <person name="Woyke T."/>
        </authorList>
    </citation>
    <scope>NUCLEOTIDE SEQUENCE [LARGE SCALE GENOMIC DNA]</scope>
    <source>
        <strain evidence="3">ATCC 21833 / DSM 2522 / FERM P-1141 / JCM 9156 / N-4</strain>
    </source>
</reference>
<evidence type="ECO:0000256" key="1">
    <source>
        <dbReference type="SAM" id="Phobius"/>
    </source>
</evidence>
<dbReference type="OrthoDB" id="2658554at2"/>
<evidence type="ECO:0000313" key="2">
    <source>
        <dbReference type="EMBL" id="ADU29683.1"/>
    </source>
</evidence>
<feature type="transmembrane region" description="Helical" evidence="1">
    <location>
        <begin position="181"/>
        <end position="202"/>
    </location>
</feature>
<keyword evidence="1" id="KW-0812">Transmembrane</keyword>
<organism evidence="2 3">
    <name type="scientific">Evansella cellulosilytica (strain ATCC 21833 / DSM 2522 / FERM P-1141 / JCM 9156 / N-4)</name>
    <name type="common">Bacillus cellulosilyticus</name>
    <dbReference type="NCBI Taxonomy" id="649639"/>
    <lineage>
        <taxon>Bacteria</taxon>
        <taxon>Bacillati</taxon>
        <taxon>Bacillota</taxon>
        <taxon>Bacilli</taxon>
        <taxon>Bacillales</taxon>
        <taxon>Bacillaceae</taxon>
        <taxon>Evansella</taxon>
    </lineage>
</organism>
<evidence type="ECO:0008006" key="4">
    <source>
        <dbReference type="Google" id="ProtNLM"/>
    </source>
</evidence>
<dbReference type="RefSeq" id="WP_013488020.1">
    <property type="nucleotide sequence ID" value="NC_014829.1"/>
</dbReference>